<evidence type="ECO:0000256" key="1">
    <source>
        <dbReference type="SAM" id="MobiDB-lite"/>
    </source>
</evidence>
<comment type="caution">
    <text evidence="2">The sequence shown here is derived from an EMBL/GenBank/DDBJ whole genome shotgun (WGS) entry which is preliminary data.</text>
</comment>
<name>A0ABD1ENI4_HYPHA</name>
<feature type="region of interest" description="Disordered" evidence="1">
    <location>
        <begin position="19"/>
        <end position="39"/>
    </location>
</feature>
<dbReference type="Proteomes" id="UP001566132">
    <property type="component" value="Unassembled WGS sequence"/>
</dbReference>
<reference evidence="2 3" key="1">
    <citation type="submission" date="2024-05" db="EMBL/GenBank/DDBJ databases">
        <title>Genetic variation in Jamaican populations of the coffee berry borer (Hypothenemus hampei).</title>
        <authorList>
            <person name="Errbii M."/>
            <person name="Myrie A."/>
        </authorList>
    </citation>
    <scope>NUCLEOTIDE SEQUENCE [LARGE SCALE GENOMIC DNA]</scope>
    <source>
        <strain evidence="2">JA-Hopewell-2020-01-JO</strain>
        <tissue evidence="2">Whole body</tissue>
    </source>
</reference>
<keyword evidence="3" id="KW-1185">Reference proteome</keyword>
<evidence type="ECO:0000313" key="2">
    <source>
        <dbReference type="EMBL" id="KAL1498056.1"/>
    </source>
</evidence>
<accession>A0ABD1ENI4</accession>
<protein>
    <submittedName>
        <fullName evidence="2">Uncharacterized protein</fullName>
    </submittedName>
</protein>
<organism evidence="2 3">
    <name type="scientific">Hypothenemus hampei</name>
    <name type="common">Coffee berry borer</name>
    <dbReference type="NCBI Taxonomy" id="57062"/>
    <lineage>
        <taxon>Eukaryota</taxon>
        <taxon>Metazoa</taxon>
        <taxon>Ecdysozoa</taxon>
        <taxon>Arthropoda</taxon>
        <taxon>Hexapoda</taxon>
        <taxon>Insecta</taxon>
        <taxon>Pterygota</taxon>
        <taxon>Neoptera</taxon>
        <taxon>Endopterygota</taxon>
        <taxon>Coleoptera</taxon>
        <taxon>Polyphaga</taxon>
        <taxon>Cucujiformia</taxon>
        <taxon>Curculionidae</taxon>
        <taxon>Scolytinae</taxon>
        <taxon>Hypothenemus</taxon>
    </lineage>
</organism>
<gene>
    <name evidence="2" type="ORF">ABEB36_008916</name>
</gene>
<proteinExistence type="predicted"/>
<dbReference type="EMBL" id="JBDJPC010000006">
    <property type="protein sequence ID" value="KAL1498056.1"/>
    <property type="molecule type" value="Genomic_DNA"/>
</dbReference>
<dbReference type="AlphaFoldDB" id="A0ABD1ENI4"/>
<sequence>MIKNIFKFRLRDSKDDENTRITKDKSLSKQETQDNSDENIKVNDEYSEFQENASEEISFLDYAVEAEKLHHFELKDDEIESSISKTDNPQFRIVTTIHSTNEQISAIKFLFDNFVDEIDIQNVSNMSIKMTKLIQENGDLLKKCRNCHGWCKACKFCQCREQDIFLLNNAFAKIKYYNEMLSNFLKNSSRRNGRQIRSVKQIHLPKESLKIFEKLKRKLNNMKIFYPNVYKCEDDILLQWGQESFLTKMNLTLLNAKTFSIQSLI</sequence>
<evidence type="ECO:0000313" key="3">
    <source>
        <dbReference type="Proteomes" id="UP001566132"/>
    </source>
</evidence>